<dbReference type="AlphaFoldDB" id="A0A0F8Z9Y2"/>
<proteinExistence type="predicted"/>
<accession>A0A0F8Z9Y2</accession>
<sequence length="76" mass="8583">MLTAIQVIRLHREAGLRKEVHKKQSDCEFPRTCGACHFWSGYIGALEDVKKGEMPATIMVHEALRETTVAKDVKES</sequence>
<reference evidence="1" key="1">
    <citation type="journal article" date="2015" name="Nature">
        <title>Complex archaea that bridge the gap between prokaryotes and eukaryotes.</title>
        <authorList>
            <person name="Spang A."/>
            <person name="Saw J.H."/>
            <person name="Jorgensen S.L."/>
            <person name="Zaremba-Niedzwiedzka K."/>
            <person name="Martijn J."/>
            <person name="Lind A.E."/>
            <person name="van Eijk R."/>
            <person name="Schleper C."/>
            <person name="Guy L."/>
            <person name="Ettema T.J."/>
        </authorList>
    </citation>
    <scope>NUCLEOTIDE SEQUENCE</scope>
</reference>
<evidence type="ECO:0000313" key="1">
    <source>
        <dbReference type="EMBL" id="KKK90543.1"/>
    </source>
</evidence>
<name>A0A0F8Z9Y2_9ZZZZ</name>
<organism evidence="1">
    <name type="scientific">marine sediment metagenome</name>
    <dbReference type="NCBI Taxonomy" id="412755"/>
    <lineage>
        <taxon>unclassified sequences</taxon>
        <taxon>metagenomes</taxon>
        <taxon>ecological metagenomes</taxon>
    </lineage>
</organism>
<dbReference type="EMBL" id="LAZR01049053">
    <property type="protein sequence ID" value="KKK90543.1"/>
    <property type="molecule type" value="Genomic_DNA"/>
</dbReference>
<gene>
    <name evidence="1" type="ORF">LCGC14_2721980</name>
</gene>
<protein>
    <submittedName>
        <fullName evidence="1">Uncharacterized protein</fullName>
    </submittedName>
</protein>
<comment type="caution">
    <text evidence="1">The sequence shown here is derived from an EMBL/GenBank/DDBJ whole genome shotgun (WGS) entry which is preliminary data.</text>
</comment>